<sequence>MPSIGSGRGAGQSYNGGPALLLVVLLVGGDIWDNVGDQMLHPGFVITAEVEDTYLGIVLVRPRV</sequence>
<proteinExistence type="predicted"/>
<reference evidence="1" key="1">
    <citation type="submission" date="2020-06" db="EMBL/GenBank/DDBJ databases">
        <authorList>
            <person name="Li T."/>
            <person name="Hu X."/>
            <person name="Zhang T."/>
            <person name="Song X."/>
            <person name="Zhang H."/>
            <person name="Dai N."/>
            <person name="Sheng W."/>
            <person name="Hou X."/>
            <person name="Wei L."/>
        </authorList>
    </citation>
    <scope>NUCLEOTIDE SEQUENCE</scope>
    <source>
        <strain evidence="1">KEN1</strain>
        <tissue evidence="1">Leaf</tissue>
    </source>
</reference>
<evidence type="ECO:0000313" key="1">
    <source>
        <dbReference type="EMBL" id="KAL0427769.1"/>
    </source>
</evidence>
<accession>A0AAW2VFM0</accession>
<gene>
    <name evidence="1" type="ORF">Slati_2951700</name>
</gene>
<reference evidence="1" key="2">
    <citation type="journal article" date="2024" name="Plant">
        <title>Genomic evolution and insights into agronomic trait innovations of Sesamum species.</title>
        <authorList>
            <person name="Miao H."/>
            <person name="Wang L."/>
            <person name="Qu L."/>
            <person name="Liu H."/>
            <person name="Sun Y."/>
            <person name="Le M."/>
            <person name="Wang Q."/>
            <person name="Wei S."/>
            <person name="Zheng Y."/>
            <person name="Lin W."/>
            <person name="Duan Y."/>
            <person name="Cao H."/>
            <person name="Xiong S."/>
            <person name="Wang X."/>
            <person name="Wei L."/>
            <person name="Li C."/>
            <person name="Ma Q."/>
            <person name="Ju M."/>
            <person name="Zhao R."/>
            <person name="Li G."/>
            <person name="Mu C."/>
            <person name="Tian Q."/>
            <person name="Mei H."/>
            <person name="Zhang T."/>
            <person name="Gao T."/>
            <person name="Zhang H."/>
        </authorList>
    </citation>
    <scope>NUCLEOTIDE SEQUENCE</scope>
    <source>
        <strain evidence="1">KEN1</strain>
    </source>
</reference>
<dbReference type="EMBL" id="JACGWN010000010">
    <property type="protein sequence ID" value="KAL0427769.1"/>
    <property type="molecule type" value="Genomic_DNA"/>
</dbReference>
<comment type="caution">
    <text evidence="1">The sequence shown here is derived from an EMBL/GenBank/DDBJ whole genome shotgun (WGS) entry which is preliminary data.</text>
</comment>
<dbReference type="AlphaFoldDB" id="A0AAW2VFM0"/>
<name>A0AAW2VFM0_9LAMI</name>
<organism evidence="1">
    <name type="scientific">Sesamum latifolium</name>
    <dbReference type="NCBI Taxonomy" id="2727402"/>
    <lineage>
        <taxon>Eukaryota</taxon>
        <taxon>Viridiplantae</taxon>
        <taxon>Streptophyta</taxon>
        <taxon>Embryophyta</taxon>
        <taxon>Tracheophyta</taxon>
        <taxon>Spermatophyta</taxon>
        <taxon>Magnoliopsida</taxon>
        <taxon>eudicotyledons</taxon>
        <taxon>Gunneridae</taxon>
        <taxon>Pentapetalae</taxon>
        <taxon>asterids</taxon>
        <taxon>lamiids</taxon>
        <taxon>Lamiales</taxon>
        <taxon>Pedaliaceae</taxon>
        <taxon>Sesamum</taxon>
    </lineage>
</organism>
<protein>
    <submittedName>
        <fullName evidence="1">Uncharacterized protein</fullName>
    </submittedName>
</protein>